<sequence>MRSRAAIPHDVWGRWFVEEFESDASRAGEVLVQMAWRPALPPR</sequence>
<name>A0A1V3XJ69_MYCKA</name>
<evidence type="ECO:0000313" key="2">
    <source>
        <dbReference type="Proteomes" id="UP000189229"/>
    </source>
</evidence>
<dbReference type="AlphaFoldDB" id="A0A1V3XJ69"/>
<dbReference type="EMBL" id="MVBM01000002">
    <property type="protein sequence ID" value="OOK79257.1"/>
    <property type="molecule type" value="Genomic_DNA"/>
</dbReference>
<gene>
    <name evidence="1" type="ORF">BZL30_2012</name>
</gene>
<organism evidence="1 2">
    <name type="scientific">Mycobacterium kansasii</name>
    <dbReference type="NCBI Taxonomy" id="1768"/>
    <lineage>
        <taxon>Bacteria</taxon>
        <taxon>Bacillati</taxon>
        <taxon>Actinomycetota</taxon>
        <taxon>Actinomycetes</taxon>
        <taxon>Mycobacteriales</taxon>
        <taxon>Mycobacteriaceae</taxon>
        <taxon>Mycobacterium</taxon>
    </lineage>
</organism>
<evidence type="ECO:0000313" key="1">
    <source>
        <dbReference type="EMBL" id="OOK79257.1"/>
    </source>
</evidence>
<accession>A0A1V3XJ69</accession>
<dbReference type="Proteomes" id="UP000189229">
    <property type="component" value="Unassembled WGS sequence"/>
</dbReference>
<protein>
    <submittedName>
        <fullName evidence="1">Uncharacterized protein</fullName>
    </submittedName>
</protein>
<comment type="caution">
    <text evidence="1">The sequence shown here is derived from an EMBL/GenBank/DDBJ whole genome shotgun (WGS) entry which is preliminary data.</text>
</comment>
<reference evidence="1 2" key="1">
    <citation type="submission" date="2017-02" db="EMBL/GenBank/DDBJ databases">
        <title>Complete genome sequences of Mycobacterium kansasii strains isolated from rhesus macaques.</title>
        <authorList>
            <person name="Panda A."/>
            <person name="Nagaraj S."/>
            <person name="Zhao X."/>
            <person name="Tettelin H."/>
            <person name="Detolla L.J."/>
        </authorList>
    </citation>
    <scope>NUCLEOTIDE SEQUENCE [LARGE SCALE GENOMIC DNA]</scope>
    <source>
        <strain evidence="1 2">11-3813</strain>
    </source>
</reference>
<proteinExistence type="predicted"/>